<dbReference type="SMART" id="SM00317">
    <property type="entry name" value="SET"/>
    <property type="match status" value="1"/>
</dbReference>
<dbReference type="Gene3D" id="2.170.270.10">
    <property type="entry name" value="SET domain"/>
    <property type="match status" value="1"/>
</dbReference>
<dbReference type="AlphaFoldDB" id="T0PSP4"/>
<dbReference type="eggNOG" id="ENOG502S6K8">
    <property type="taxonomic scope" value="Eukaryota"/>
</dbReference>
<proteinExistence type="predicted"/>
<sequence length="135" mass="14966">MMIAEGLAVRPSRLPNAGDGLFATKPFTPGDAVCVYTGDILTTSEALHVANKSYLMRLGQGVYVDARSRPNVAARYINDCRSRGVHNVVFEKDPALCQAIVRATRPIAVDDEIYVDYGTWYWLAYNMAHKASRIK</sequence>
<dbReference type="OrthoDB" id="5560686at2759"/>
<dbReference type="InterPro" id="IPR046341">
    <property type="entry name" value="SET_dom_sf"/>
</dbReference>
<gene>
    <name evidence="2" type="ORF">SDRG_13837</name>
</gene>
<protein>
    <recommendedName>
        <fullName evidence="1">SET domain-containing protein</fullName>
    </recommendedName>
</protein>
<dbReference type="RefSeq" id="XP_008618157.1">
    <property type="nucleotide sequence ID" value="XM_008619935.1"/>
</dbReference>
<accession>T0PSP4</accession>
<dbReference type="VEuPathDB" id="FungiDB:SDRG_13837"/>
<evidence type="ECO:0000259" key="1">
    <source>
        <dbReference type="PROSITE" id="PS50280"/>
    </source>
</evidence>
<dbReference type="Pfam" id="PF00856">
    <property type="entry name" value="SET"/>
    <property type="match status" value="1"/>
</dbReference>
<dbReference type="EMBL" id="JH767194">
    <property type="protein sequence ID" value="EQC28509.1"/>
    <property type="molecule type" value="Genomic_DNA"/>
</dbReference>
<dbReference type="PROSITE" id="PS50280">
    <property type="entry name" value="SET"/>
    <property type="match status" value="1"/>
</dbReference>
<feature type="domain" description="SET" evidence="1">
    <location>
        <begin position="5"/>
        <end position="118"/>
    </location>
</feature>
<evidence type="ECO:0000313" key="2">
    <source>
        <dbReference type="EMBL" id="EQC28509.1"/>
    </source>
</evidence>
<dbReference type="GeneID" id="19954564"/>
<name>T0PSP4_SAPDV</name>
<keyword evidence="3" id="KW-1185">Reference proteome</keyword>
<evidence type="ECO:0000313" key="3">
    <source>
        <dbReference type="Proteomes" id="UP000030762"/>
    </source>
</evidence>
<dbReference type="SUPFAM" id="SSF82199">
    <property type="entry name" value="SET domain"/>
    <property type="match status" value="1"/>
</dbReference>
<dbReference type="InterPro" id="IPR001214">
    <property type="entry name" value="SET_dom"/>
</dbReference>
<organism evidence="2 3">
    <name type="scientific">Saprolegnia diclina (strain VS20)</name>
    <dbReference type="NCBI Taxonomy" id="1156394"/>
    <lineage>
        <taxon>Eukaryota</taxon>
        <taxon>Sar</taxon>
        <taxon>Stramenopiles</taxon>
        <taxon>Oomycota</taxon>
        <taxon>Saprolegniomycetes</taxon>
        <taxon>Saprolegniales</taxon>
        <taxon>Saprolegniaceae</taxon>
        <taxon>Saprolegnia</taxon>
    </lineage>
</organism>
<dbReference type="OMA" id="GSVICEY"/>
<dbReference type="InParanoid" id="T0PSP4"/>
<reference evidence="2 3" key="1">
    <citation type="submission" date="2012-04" db="EMBL/GenBank/DDBJ databases">
        <title>The Genome Sequence of Saprolegnia declina VS20.</title>
        <authorList>
            <consortium name="The Broad Institute Genome Sequencing Platform"/>
            <person name="Russ C."/>
            <person name="Nusbaum C."/>
            <person name="Tyler B."/>
            <person name="van West P."/>
            <person name="Dieguez-Uribeondo J."/>
            <person name="de Bruijn I."/>
            <person name="Tripathy S."/>
            <person name="Jiang R."/>
            <person name="Young S.K."/>
            <person name="Zeng Q."/>
            <person name="Gargeya S."/>
            <person name="Fitzgerald M."/>
            <person name="Haas B."/>
            <person name="Abouelleil A."/>
            <person name="Alvarado L."/>
            <person name="Arachchi H.M."/>
            <person name="Berlin A."/>
            <person name="Chapman S.B."/>
            <person name="Goldberg J."/>
            <person name="Griggs A."/>
            <person name="Gujja S."/>
            <person name="Hansen M."/>
            <person name="Howarth C."/>
            <person name="Imamovic A."/>
            <person name="Larimer J."/>
            <person name="McCowen C."/>
            <person name="Montmayeur A."/>
            <person name="Murphy C."/>
            <person name="Neiman D."/>
            <person name="Pearson M."/>
            <person name="Priest M."/>
            <person name="Roberts A."/>
            <person name="Saif S."/>
            <person name="Shea T."/>
            <person name="Sisk P."/>
            <person name="Sykes S."/>
            <person name="Wortman J."/>
            <person name="Nusbaum C."/>
            <person name="Birren B."/>
        </authorList>
    </citation>
    <scope>NUCLEOTIDE SEQUENCE [LARGE SCALE GENOMIC DNA]</scope>
    <source>
        <strain evidence="2 3">VS20</strain>
    </source>
</reference>
<dbReference type="Proteomes" id="UP000030762">
    <property type="component" value="Unassembled WGS sequence"/>
</dbReference>